<protein>
    <recommendedName>
        <fullName evidence="3">Endonuclease/exonuclease/phosphatase domain-containing protein</fullName>
    </recommendedName>
</protein>
<dbReference type="EMBL" id="CM016553">
    <property type="protein sequence ID" value="TKW31715.1"/>
    <property type="molecule type" value="Genomic_DNA"/>
</dbReference>
<dbReference type="AlphaFoldDB" id="A0A4U6VS17"/>
<dbReference type="PANTHER" id="PTHR35218:SF9">
    <property type="entry name" value="ENDONUCLEASE_EXONUCLEASE_PHOSPHATASE DOMAIN-CONTAINING PROTEIN"/>
    <property type="match status" value="1"/>
</dbReference>
<sequence>MNTLSWNCRGVGLPRTAQELVALVTAKSPRLVFLSETRTSGTRVANLRWRLGLKNCIAVDSSGTGGGLALFWSEEVEWN</sequence>
<proteinExistence type="predicted"/>
<dbReference type="Gene3D" id="3.60.10.10">
    <property type="entry name" value="Endonuclease/exonuclease/phosphatase"/>
    <property type="match status" value="1"/>
</dbReference>
<dbReference type="InterPro" id="IPR036691">
    <property type="entry name" value="Endo/exonu/phosph_ase_sf"/>
</dbReference>
<gene>
    <name evidence="1" type="ORF">SEVIR_2G123700v2</name>
</gene>
<dbReference type="SUPFAM" id="SSF56219">
    <property type="entry name" value="DNase I-like"/>
    <property type="match status" value="1"/>
</dbReference>
<accession>A0A4U6VS17</accession>
<dbReference type="PANTHER" id="PTHR35218">
    <property type="entry name" value="RNASE H DOMAIN-CONTAINING PROTEIN"/>
    <property type="match status" value="1"/>
</dbReference>
<evidence type="ECO:0008006" key="3">
    <source>
        <dbReference type="Google" id="ProtNLM"/>
    </source>
</evidence>
<dbReference type="OMA" id="IALAWNC"/>
<evidence type="ECO:0000313" key="1">
    <source>
        <dbReference type="EMBL" id="TKW31715.1"/>
    </source>
</evidence>
<reference evidence="1" key="1">
    <citation type="submission" date="2019-03" db="EMBL/GenBank/DDBJ databases">
        <title>WGS assembly of Setaria viridis.</title>
        <authorList>
            <person name="Huang P."/>
            <person name="Jenkins J."/>
            <person name="Grimwood J."/>
            <person name="Barry K."/>
            <person name="Healey A."/>
            <person name="Mamidi S."/>
            <person name="Sreedasyam A."/>
            <person name="Shu S."/>
            <person name="Feldman M."/>
            <person name="Wu J."/>
            <person name="Yu Y."/>
            <person name="Chen C."/>
            <person name="Johnson J."/>
            <person name="Rokhsar D."/>
            <person name="Baxter I."/>
            <person name="Schmutz J."/>
            <person name="Brutnell T."/>
            <person name="Kellogg E."/>
        </authorList>
    </citation>
    <scope>NUCLEOTIDE SEQUENCE [LARGE SCALE GENOMIC DNA]</scope>
</reference>
<name>A0A4U6VS17_SETVI</name>
<dbReference type="Gramene" id="TKW31715">
    <property type="protein sequence ID" value="TKW31715"/>
    <property type="gene ID" value="SEVIR_2G123700v2"/>
</dbReference>
<organism evidence="1 2">
    <name type="scientific">Setaria viridis</name>
    <name type="common">Green bristlegrass</name>
    <name type="synonym">Setaria italica subsp. viridis</name>
    <dbReference type="NCBI Taxonomy" id="4556"/>
    <lineage>
        <taxon>Eukaryota</taxon>
        <taxon>Viridiplantae</taxon>
        <taxon>Streptophyta</taxon>
        <taxon>Embryophyta</taxon>
        <taxon>Tracheophyta</taxon>
        <taxon>Spermatophyta</taxon>
        <taxon>Magnoliopsida</taxon>
        <taxon>Liliopsida</taxon>
        <taxon>Poales</taxon>
        <taxon>Poaceae</taxon>
        <taxon>PACMAD clade</taxon>
        <taxon>Panicoideae</taxon>
        <taxon>Panicodae</taxon>
        <taxon>Paniceae</taxon>
        <taxon>Cenchrinae</taxon>
        <taxon>Setaria</taxon>
    </lineage>
</organism>
<dbReference type="Proteomes" id="UP000298652">
    <property type="component" value="Chromosome 2"/>
</dbReference>
<evidence type="ECO:0000313" key="2">
    <source>
        <dbReference type="Proteomes" id="UP000298652"/>
    </source>
</evidence>
<keyword evidence="2" id="KW-1185">Reference proteome</keyword>